<dbReference type="InterPro" id="IPR050832">
    <property type="entry name" value="Bact_Acetyltransf"/>
</dbReference>
<evidence type="ECO:0000313" key="5">
    <source>
        <dbReference type="EMBL" id="ARN80653.1"/>
    </source>
</evidence>
<evidence type="ECO:0000256" key="1">
    <source>
        <dbReference type="ARBA" id="ARBA00022679"/>
    </source>
</evidence>
<name>A0A1W6MSQ7_9HYPH</name>
<dbReference type="PANTHER" id="PTHR43877:SF2">
    <property type="entry name" value="AMINOALKYLPHOSPHONATE N-ACETYLTRANSFERASE-RELATED"/>
    <property type="match status" value="1"/>
</dbReference>
<dbReference type="Gene3D" id="3.40.630.30">
    <property type="match status" value="1"/>
</dbReference>
<dbReference type="InterPro" id="IPR016181">
    <property type="entry name" value="Acyl_CoA_acyltransferase"/>
</dbReference>
<keyword evidence="1 5" id="KW-0808">Transferase</keyword>
<feature type="domain" description="N-acetyltransferase" evidence="4">
    <location>
        <begin position="1"/>
        <end position="142"/>
    </location>
</feature>
<dbReference type="OrthoDB" id="9787920at2"/>
<evidence type="ECO:0000259" key="4">
    <source>
        <dbReference type="PROSITE" id="PS51186"/>
    </source>
</evidence>
<feature type="compositionally biased region" description="Basic and acidic residues" evidence="3">
    <location>
        <begin position="1"/>
        <end position="17"/>
    </location>
</feature>
<protein>
    <submittedName>
        <fullName evidence="5">GNAT family N-acetyltransferase</fullName>
    </submittedName>
</protein>
<accession>A0A1W6MSQ7</accession>
<dbReference type="PANTHER" id="PTHR43877">
    <property type="entry name" value="AMINOALKYLPHOSPHONATE N-ACETYLTRANSFERASE-RELATED-RELATED"/>
    <property type="match status" value="1"/>
</dbReference>
<reference evidence="5 6" key="1">
    <citation type="submission" date="2017-02" db="EMBL/GenBank/DDBJ databases">
        <authorList>
            <person name="Peterson S.W."/>
        </authorList>
    </citation>
    <scope>NUCLEOTIDE SEQUENCE [LARGE SCALE GENOMIC DNA]</scope>
    <source>
        <strain evidence="5 6">S285</strain>
    </source>
</reference>
<dbReference type="Proteomes" id="UP000193978">
    <property type="component" value="Chromosome"/>
</dbReference>
<dbReference type="CDD" id="cd04301">
    <property type="entry name" value="NAT_SF"/>
    <property type="match status" value="1"/>
</dbReference>
<dbReference type="Pfam" id="PF00583">
    <property type="entry name" value="Acetyltransf_1"/>
    <property type="match status" value="1"/>
</dbReference>
<sequence>MTAPGDDEKPLFQREGSESADLASRLAEEIGTRFGRRDETPFFISARDAEGALLCGANGVTHWRWLYVRHFWVAPDARAQGLGRALMAEVERLARERGCLGLYLDSFDEGAARFYERLGFARCGRIENFPQGAARIFLAKRI</sequence>
<feature type="region of interest" description="Disordered" evidence="3">
    <location>
        <begin position="1"/>
        <end position="20"/>
    </location>
</feature>
<dbReference type="SUPFAM" id="SSF55729">
    <property type="entry name" value="Acyl-CoA N-acyltransferases (Nat)"/>
    <property type="match status" value="1"/>
</dbReference>
<dbReference type="KEGG" id="mbry:B1812_05740"/>
<dbReference type="STRING" id="655015.B1812_05740"/>
<dbReference type="EMBL" id="CP019948">
    <property type="protein sequence ID" value="ARN80653.1"/>
    <property type="molecule type" value="Genomic_DNA"/>
</dbReference>
<dbReference type="GO" id="GO:0016747">
    <property type="term" value="F:acyltransferase activity, transferring groups other than amino-acyl groups"/>
    <property type="evidence" value="ECO:0007669"/>
    <property type="project" value="InterPro"/>
</dbReference>
<dbReference type="InterPro" id="IPR000182">
    <property type="entry name" value="GNAT_dom"/>
</dbReference>
<gene>
    <name evidence="5" type="ORF">B1812_05740</name>
</gene>
<keyword evidence="2" id="KW-0012">Acyltransferase</keyword>
<dbReference type="PROSITE" id="PS51186">
    <property type="entry name" value="GNAT"/>
    <property type="match status" value="1"/>
</dbReference>
<dbReference type="AlphaFoldDB" id="A0A1W6MSQ7"/>
<proteinExistence type="predicted"/>
<keyword evidence="6" id="KW-1185">Reference proteome</keyword>
<organism evidence="5 6">
    <name type="scientific">Methylocystis bryophila</name>
    <dbReference type="NCBI Taxonomy" id="655015"/>
    <lineage>
        <taxon>Bacteria</taxon>
        <taxon>Pseudomonadati</taxon>
        <taxon>Pseudomonadota</taxon>
        <taxon>Alphaproteobacteria</taxon>
        <taxon>Hyphomicrobiales</taxon>
        <taxon>Methylocystaceae</taxon>
        <taxon>Methylocystis</taxon>
    </lineage>
</organism>
<dbReference type="RefSeq" id="WP_085770727.1">
    <property type="nucleotide sequence ID" value="NZ_AP027149.1"/>
</dbReference>
<evidence type="ECO:0000313" key="6">
    <source>
        <dbReference type="Proteomes" id="UP000193978"/>
    </source>
</evidence>
<evidence type="ECO:0000256" key="3">
    <source>
        <dbReference type="SAM" id="MobiDB-lite"/>
    </source>
</evidence>
<evidence type="ECO:0000256" key="2">
    <source>
        <dbReference type="ARBA" id="ARBA00023315"/>
    </source>
</evidence>